<comment type="catalytic activity">
    <reaction evidence="11">
        <text>L-threonyl-[protein] + ATP = O-phospho-L-threonyl-[protein] + ADP + H(+)</text>
        <dbReference type="Rhea" id="RHEA:46608"/>
        <dbReference type="Rhea" id="RHEA-COMP:11060"/>
        <dbReference type="Rhea" id="RHEA-COMP:11605"/>
        <dbReference type="ChEBI" id="CHEBI:15378"/>
        <dbReference type="ChEBI" id="CHEBI:30013"/>
        <dbReference type="ChEBI" id="CHEBI:30616"/>
        <dbReference type="ChEBI" id="CHEBI:61977"/>
        <dbReference type="ChEBI" id="CHEBI:456216"/>
        <dbReference type="EC" id="2.7.11.22"/>
    </reaction>
</comment>
<reference evidence="16" key="1">
    <citation type="submission" date="2019-08" db="EMBL/GenBank/DDBJ databases">
        <title>The genome of the North American firefly Photinus pyralis.</title>
        <authorList>
            <consortium name="Photinus pyralis genome working group"/>
            <person name="Fallon T.R."/>
            <person name="Sander Lower S.E."/>
            <person name="Weng J.-K."/>
        </authorList>
    </citation>
    <scope>NUCLEOTIDE SEQUENCE</scope>
    <source>
        <strain evidence="16">TRF0915ILg1</strain>
        <tissue evidence="16">Whole body</tissue>
    </source>
</reference>
<evidence type="ECO:0000313" key="17">
    <source>
        <dbReference type="Proteomes" id="UP000801492"/>
    </source>
</evidence>
<dbReference type="EC" id="2.7.11.22" evidence="3"/>
<keyword evidence="5" id="KW-0597">Phosphoprotein</keyword>
<dbReference type="EMBL" id="VTPC01091034">
    <property type="protein sequence ID" value="KAF2880030.1"/>
    <property type="molecule type" value="Genomic_DNA"/>
</dbReference>
<feature type="compositionally biased region" description="Basic residues" evidence="14">
    <location>
        <begin position="86"/>
        <end position="96"/>
    </location>
</feature>
<evidence type="ECO:0000256" key="5">
    <source>
        <dbReference type="ARBA" id="ARBA00022553"/>
    </source>
</evidence>
<gene>
    <name evidence="16" type="ORF">ILUMI_26151</name>
</gene>
<dbReference type="GO" id="GO:0007346">
    <property type="term" value="P:regulation of mitotic cell cycle"/>
    <property type="evidence" value="ECO:0007669"/>
    <property type="project" value="TreeGrafter"/>
</dbReference>
<dbReference type="GO" id="GO:0005524">
    <property type="term" value="F:ATP binding"/>
    <property type="evidence" value="ECO:0007669"/>
    <property type="project" value="UniProtKB-KW"/>
</dbReference>
<comment type="catalytic activity">
    <reaction evidence="12">
        <text>L-seryl-[protein] + ATP = O-phospho-L-seryl-[protein] + ADP + H(+)</text>
        <dbReference type="Rhea" id="RHEA:17989"/>
        <dbReference type="Rhea" id="RHEA-COMP:9863"/>
        <dbReference type="Rhea" id="RHEA-COMP:11604"/>
        <dbReference type="ChEBI" id="CHEBI:15378"/>
        <dbReference type="ChEBI" id="CHEBI:29999"/>
        <dbReference type="ChEBI" id="CHEBI:30616"/>
        <dbReference type="ChEBI" id="CHEBI:83421"/>
        <dbReference type="ChEBI" id="CHEBI:456216"/>
        <dbReference type="EC" id="2.7.11.22"/>
    </reaction>
</comment>
<name>A0A8K0CAB4_IGNLU</name>
<keyword evidence="10" id="KW-0131">Cell cycle</keyword>
<dbReference type="InterPro" id="IPR045267">
    <property type="entry name" value="CDK11/PITSLRE_STKc"/>
</dbReference>
<keyword evidence="9" id="KW-0067">ATP-binding</keyword>
<feature type="compositionally biased region" description="Basic and acidic residues" evidence="14">
    <location>
        <begin position="390"/>
        <end position="405"/>
    </location>
</feature>
<dbReference type="SMART" id="SM00220">
    <property type="entry name" value="S_TKc"/>
    <property type="match status" value="1"/>
</dbReference>
<feature type="compositionally biased region" description="Acidic residues" evidence="14">
    <location>
        <begin position="34"/>
        <end position="43"/>
    </location>
</feature>
<evidence type="ECO:0000256" key="6">
    <source>
        <dbReference type="ARBA" id="ARBA00022679"/>
    </source>
</evidence>
<feature type="compositionally biased region" description="Basic and acidic residues" evidence="14">
    <location>
        <begin position="192"/>
        <end position="223"/>
    </location>
</feature>
<dbReference type="InterPro" id="IPR000719">
    <property type="entry name" value="Prot_kinase_dom"/>
</dbReference>
<evidence type="ECO:0000256" key="1">
    <source>
        <dbReference type="ARBA" id="ARBA00001946"/>
    </source>
</evidence>
<dbReference type="InterPro" id="IPR008271">
    <property type="entry name" value="Ser/Thr_kinase_AS"/>
</dbReference>
<dbReference type="AlphaFoldDB" id="A0A8K0CAB4"/>
<evidence type="ECO:0000256" key="7">
    <source>
        <dbReference type="ARBA" id="ARBA00022741"/>
    </source>
</evidence>
<comment type="similarity">
    <text evidence="2">Belongs to the protein kinase superfamily. CMGC Ser/Thr protein kinase family. CDC2/CDKX subfamily.</text>
</comment>
<feature type="compositionally biased region" description="Acidic residues" evidence="14">
    <location>
        <begin position="334"/>
        <end position="348"/>
    </location>
</feature>
<evidence type="ECO:0000256" key="11">
    <source>
        <dbReference type="ARBA" id="ARBA00047811"/>
    </source>
</evidence>
<dbReference type="PROSITE" id="PS50011">
    <property type="entry name" value="PROTEIN_KINASE_DOM"/>
    <property type="match status" value="1"/>
</dbReference>
<evidence type="ECO:0000256" key="13">
    <source>
        <dbReference type="ARBA" id="ARBA00079859"/>
    </source>
</evidence>
<keyword evidence="4" id="KW-0723">Serine/threonine-protein kinase</keyword>
<feature type="compositionally biased region" description="Basic and acidic residues" evidence="14">
    <location>
        <begin position="270"/>
        <end position="324"/>
    </location>
</feature>
<evidence type="ECO:0000256" key="4">
    <source>
        <dbReference type="ARBA" id="ARBA00022527"/>
    </source>
</evidence>
<dbReference type="Gene3D" id="3.30.200.20">
    <property type="entry name" value="Phosphorylase Kinase, domain 1"/>
    <property type="match status" value="1"/>
</dbReference>
<keyword evidence="6" id="KW-0808">Transferase</keyword>
<evidence type="ECO:0000313" key="16">
    <source>
        <dbReference type="EMBL" id="KAF2880030.1"/>
    </source>
</evidence>
<sequence length="820" mass="95213">MSFMGSGDDQSEDGELRQSPSESRHKAEVLDFSLSEEDGETADSLDIKPPQARVAQSSSSRMKRRDAHDGKSRHKRSERHRDDRSHSHREKHHREKQLRSAKDRESYHREKERYYREQMSYKDSYADLQYYREHKEELARSSRHSESRKKESREIRDAREARYMEKHRRERYMEDKWEKSAGDKALEDLRERLLSKRSTKGDEDSYRFEKSEGHKERKYKETESLDSVLQGEAGMYVKEIINISTGEDKRHKKQERSREEDKLTEEERAEQELRREKLLEAEREMARQKEQSRIERERRHLEKQAKRKQEEEEEGFSKRVRSDEANIVTVSDNSDNEMETSYVDDEDDKSYHSDHSGGESSGESVHSDRHSHRRSHSRSRSSSREITPVSDEKSRSRSVSRERSHSQSPKSNGNIAAKDSEKPENYKSEEEVTKVEIDEDLPPYYPAIQGCRSVEEFQCLNRIEEGTYGVVYRARDKRTEEIVALKRLKMEKEKEGFPITSLREINTLLKGQHPNIVTVREIVVGSNMDKIFIVMDYVEHDLKSLMETMRHKEQTFTAGEVKCLLKQLLCAVAHLHDNWILHRDLKTSNLLLSHKGILKVGDFGLAREYGSPLKAYTPIVVTLWYRAPELLLCTKEYSTPIDMWSVGCIFGELLLMNPVFPGKSEVDQLNRIFKDLGTPNEKIWTGFNKLPAVQKMKFTDYPVSNLRSRFRMLTDLGQALLQRFLTYDPVQRITAEDALQHPYFGETPLPIDPSMFPTWPAKSELGHRRALAASPKPPSGGGEYKQLGGDGDEDSLGFRIGAAGTDNRRLPVGAGFSLKF</sequence>
<feature type="region of interest" description="Disordered" evidence="14">
    <location>
        <begin position="767"/>
        <end position="800"/>
    </location>
</feature>
<evidence type="ECO:0000256" key="14">
    <source>
        <dbReference type="SAM" id="MobiDB-lite"/>
    </source>
</evidence>
<dbReference type="SUPFAM" id="SSF56112">
    <property type="entry name" value="Protein kinase-like (PK-like)"/>
    <property type="match status" value="1"/>
</dbReference>
<proteinExistence type="inferred from homology"/>
<keyword evidence="17" id="KW-1185">Reference proteome</keyword>
<feature type="region of interest" description="Disordered" evidence="14">
    <location>
        <begin position="1"/>
        <end position="119"/>
    </location>
</feature>
<feature type="compositionally biased region" description="Basic residues" evidence="14">
    <location>
        <begin position="61"/>
        <end position="78"/>
    </location>
</feature>
<feature type="region of interest" description="Disordered" evidence="14">
    <location>
        <begin position="241"/>
        <end position="438"/>
    </location>
</feature>
<comment type="caution">
    <text evidence="16">The sequence shown here is derived from an EMBL/GenBank/DDBJ whole genome shotgun (WGS) entry which is preliminary data.</text>
</comment>
<keyword evidence="8" id="KW-0418">Kinase</keyword>
<dbReference type="CDD" id="cd07843">
    <property type="entry name" value="STKc_CDC2L1"/>
    <property type="match status" value="1"/>
</dbReference>
<protein>
    <recommendedName>
        <fullName evidence="3">cyclin-dependent kinase</fullName>
        <ecNumber evidence="3">2.7.11.22</ecNumber>
    </recommendedName>
    <alternativeName>
        <fullName evidence="13">Galactosyltransferase-associated protein kinase p58/GTA</fullName>
    </alternativeName>
</protein>
<dbReference type="Gene3D" id="1.10.510.10">
    <property type="entry name" value="Transferase(Phosphotransferase) domain 1"/>
    <property type="match status" value="1"/>
</dbReference>
<dbReference type="FunFam" id="1.10.510.10:FF:000124">
    <property type="entry name" value="cyclin-dependent kinase 11B isoform X1"/>
    <property type="match status" value="1"/>
</dbReference>
<evidence type="ECO:0000256" key="12">
    <source>
        <dbReference type="ARBA" id="ARBA00048367"/>
    </source>
</evidence>
<evidence type="ECO:0000256" key="8">
    <source>
        <dbReference type="ARBA" id="ARBA00022777"/>
    </source>
</evidence>
<dbReference type="Proteomes" id="UP000801492">
    <property type="component" value="Unassembled WGS sequence"/>
</dbReference>
<evidence type="ECO:0000259" key="15">
    <source>
        <dbReference type="PROSITE" id="PS50011"/>
    </source>
</evidence>
<comment type="cofactor">
    <cofactor evidence="1">
        <name>Mg(2+)</name>
        <dbReference type="ChEBI" id="CHEBI:18420"/>
    </cofactor>
</comment>
<dbReference type="FunFam" id="3.30.200.20:FF:000054">
    <property type="entry name" value="Cyclin-dependent kinase 11B"/>
    <property type="match status" value="1"/>
</dbReference>
<accession>A0A8K0CAB4</accession>
<dbReference type="OrthoDB" id="647at2759"/>
<dbReference type="Pfam" id="PF00069">
    <property type="entry name" value="Pkinase"/>
    <property type="match status" value="1"/>
</dbReference>
<organism evidence="16 17">
    <name type="scientific">Ignelater luminosus</name>
    <name type="common">Cucubano</name>
    <name type="synonym">Pyrophorus luminosus</name>
    <dbReference type="NCBI Taxonomy" id="2038154"/>
    <lineage>
        <taxon>Eukaryota</taxon>
        <taxon>Metazoa</taxon>
        <taxon>Ecdysozoa</taxon>
        <taxon>Arthropoda</taxon>
        <taxon>Hexapoda</taxon>
        <taxon>Insecta</taxon>
        <taxon>Pterygota</taxon>
        <taxon>Neoptera</taxon>
        <taxon>Endopterygota</taxon>
        <taxon>Coleoptera</taxon>
        <taxon>Polyphaga</taxon>
        <taxon>Elateriformia</taxon>
        <taxon>Elateroidea</taxon>
        <taxon>Elateridae</taxon>
        <taxon>Agrypninae</taxon>
        <taxon>Pyrophorini</taxon>
        <taxon>Ignelater</taxon>
    </lineage>
</organism>
<feature type="compositionally biased region" description="Basic residues" evidence="14">
    <location>
        <begin position="369"/>
        <end position="381"/>
    </location>
</feature>
<dbReference type="InterPro" id="IPR050108">
    <property type="entry name" value="CDK"/>
</dbReference>
<feature type="compositionally biased region" description="Basic and acidic residues" evidence="14">
    <location>
        <begin position="97"/>
        <end position="119"/>
    </location>
</feature>
<dbReference type="GO" id="GO:0004693">
    <property type="term" value="F:cyclin-dependent protein serine/threonine kinase activity"/>
    <property type="evidence" value="ECO:0007669"/>
    <property type="project" value="UniProtKB-EC"/>
</dbReference>
<dbReference type="PANTHER" id="PTHR24056:SF107">
    <property type="entry name" value="CYCLIN-DEPENDENT KINASE 11A-RELATED"/>
    <property type="match status" value="1"/>
</dbReference>
<keyword evidence="7" id="KW-0547">Nucleotide-binding</keyword>
<dbReference type="GO" id="GO:0005634">
    <property type="term" value="C:nucleus"/>
    <property type="evidence" value="ECO:0007669"/>
    <property type="project" value="UniProtKB-ARBA"/>
</dbReference>
<feature type="region of interest" description="Disordered" evidence="14">
    <location>
        <begin position="192"/>
        <end position="226"/>
    </location>
</feature>
<dbReference type="InterPro" id="IPR011009">
    <property type="entry name" value="Kinase-like_dom_sf"/>
</dbReference>
<evidence type="ECO:0000256" key="10">
    <source>
        <dbReference type="ARBA" id="ARBA00023306"/>
    </source>
</evidence>
<feature type="region of interest" description="Disordered" evidence="14">
    <location>
        <begin position="135"/>
        <end position="162"/>
    </location>
</feature>
<feature type="domain" description="Protein kinase" evidence="15">
    <location>
        <begin position="457"/>
        <end position="744"/>
    </location>
</feature>
<dbReference type="PANTHER" id="PTHR24056">
    <property type="entry name" value="CELL DIVISION PROTEIN KINASE"/>
    <property type="match status" value="1"/>
</dbReference>
<dbReference type="PROSITE" id="PS00108">
    <property type="entry name" value="PROTEIN_KINASE_ST"/>
    <property type="match status" value="1"/>
</dbReference>
<feature type="compositionally biased region" description="Basic and acidic residues" evidence="14">
    <location>
        <begin position="418"/>
        <end position="436"/>
    </location>
</feature>
<evidence type="ECO:0000256" key="9">
    <source>
        <dbReference type="ARBA" id="ARBA00022840"/>
    </source>
</evidence>
<evidence type="ECO:0000256" key="3">
    <source>
        <dbReference type="ARBA" id="ARBA00012425"/>
    </source>
</evidence>
<evidence type="ECO:0000256" key="2">
    <source>
        <dbReference type="ARBA" id="ARBA00006485"/>
    </source>
</evidence>